<protein>
    <submittedName>
        <fullName evidence="1">Uncharacterized protein</fullName>
    </submittedName>
</protein>
<reference evidence="1" key="1">
    <citation type="journal article" date="2017" name="Nature">
        <title>The sunflower genome provides insights into oil metabolism, flowering and Asterid evolution.</title>
        <authorList>
            <person name="Badouin H."/>
            <person name="Gouzy J."/>
            <person name="Grassa C.J."/>
            <person name="Murat F."/>
            <person name="Staton S.E."/>
            <person name="Cottret L."/>
            <person name="Lelandais-Briere C."/>
            <person name="Owens G.L."/>
            <person name="Carrere S."/>
            <person name="Mayjonade B."/>
            <person name="Legrand L."/>
            <person name="Gill N."/>
            <person name="Kane N.C."/>
            <person name="Bowers J.E."/>
            <person name="Hubner S."/>
            <person name="Bellec A."/>
            <person name="Berard A."/>
            <person name="Berges H."/>
            <person name="Blanchet N."/>
            <person name="Boniface M.C."/>
            <person name="Brunel D."/>
            <person name="Catrice O."/>
            <person name="Chaidir N."/>
            <person name="Claudel C."/>
            <person name="Donnadieu C."/>
            <person name="Faraut T."/>
            <person name="Fievet G."/>
            <person name="Helmstetter N."/>
            <person name="King M."/>
            <person name="Knapp S.J."/>
            <person name="Lai Z."/>
            <person name="Le Paslier M.C."/>
            <person name="Lippi Y."/>
            <person name="Lorenzon L."/>
            <person name="Mandel J.R."/>
            <person name="Marage G."/>
            <person name="Marchand G."/>
            <person name="Marquand E."/>
            <person name="Bret-Mestries E."/>
            <person name="Morien E."/>
            <person name="Nambeesan S."/>
            <person name="Nguyen T."/>
            <person name="Pegot-Espagnet P."/>
            <person name="Pouilly N."/>
            <person name="Raftis F."/>
            <person name="Sallet E."/>
            <person name="Schiex T."/>
            <person name="Thomas J."/>
            <person name="Vandecasteele C."/>
            <person name="Vares D."/>
            <person name="Vear F."/>
            <person name="Vautrin S."/>
            <person name="Crespi M."/>
            <person name="Mangin B."/>
            <person name="Burke J.M."/>
            <person name="Salse J."/>
            <person name="Munos S."/>
            <person name="Vincourt P."/>
            <person name="Rieseberg L.H."/>
            <person name="Langlade N.B."/>
        </authorList>
    </citation>
    <scope>NUCLEOTIDE SEQUENCE</scope>
    <source>
        <tissue evidence="1">Leaves</tissue>
    </source>
</reference>
<dbReference type="AlphaFoldDB" id="A0A9K3IIQ1"/>
<accession>A0A9K3IIQ1</accession>
<reference evidence="1" key="2">
    <citation type="submission" date="2020-06" db="EMBL/GenBank/DDBJ databases">
        <title>Helianthus annuus Genome sequencing and assembly Release 2.</title>
        <authorList>
            <person name="Gouzy J."/>
            <person name="Langlade N."/>
            <person name="Munos S."/>
        </authorList>
    </citation>
    <scope>NUCLEOTIDE SEQUENCE</scope>
    <source>
        <tissue evidence="1">Leaves</tissue>
    </source>
</reference>
<keyword evidence="2" id="KW-1185">Reference proteome</keyword>
<proteinExistence type="predicted"/>
<sequence>MRQSTDTSAPTNKLFQFSKKGNFYHYFPVSYFVRSLFKLCK</sequence>
<gene>
    <name evidence="1" type="ORF">HanXRQr2_Chr07g0279131</name>
</gene>
<name>A0A9K3IIQ1_HELAN</name>
<evidence type="ECO:0000313" key="2">
    <source>
        <dbReference type="Proteomes" id="UP000215914"/>
    </source>
</evidence>
<dbReference type="Proteomes" id="UP000215914">
    <property type="component" value="Unassembled WGS sequence"/>
</dbReference>
<dbReference type="Gramene" id="mRNA:HanXRQr2_Chr07g0279131">
    <property type="protein sequence ID" value="mRNA:HanXRQr2_Chr07g0279131"/>
    <property type="gene ID" value="HanXRQr2_Chr07g0279131"/>
</dbReference>
<organism evidence="1 2">
    <name type="scientific">Helianthus annuus</name>
    <name type="common">Common sunflower</name>
    <dbReference type="NCBI Taxonomy" id="4232"/>
    <lineage>
        <taxon>Eukaryota</taxon>
        <taxon>Viridiplantae</taxon>
        <taxon>Streptophyta</taxon>
        <taxon>Embryophyta</taxon>
        <taxon>Tracheophyta</taxon>
        <taxon>Spermatophyta</taxon>
        <taxon>Magnoliopsida</taxon>
        <taxon>eudicotyledons</taxon>
        <taxon>Gunneridae</taxon>
        <taxon>Pentapetalae</taxon>
        <taxon>asterids</taxon>
        <taxon>campanulids</taxon>
        <taxon>Asterales</taxon>
        <taxon>Asteraceae</taxon>
        <taxon>Asteroideae</taxon>
        <taxon>Heliantheae alliance</taxon>
        <taxon>Heliantheae</taxon>
        <taxon>Helianthus</taxon>
    </lineage>
</organism>
<comment type="caution">
    <text evidence="1">The sequence shown here is derived from an EMBL/GenBank/DDBJ whole genome shotgun (WGS) entry which is preliminary data.</text>
</comment>
<evidence type="ECO:0000313" key="1">
    <source>
        <dbReference type="EMBL" id="KAF5797310.1"/>
    </source>
</evidence>
<dbReference type="EMBL" id="MNCJ02000322">
    <property type="protein sequence ID" value="KAF5797310.1"/>
    <property type="molecule type" value="Genomic_DNA"/>
</dbReference>